<organism evidence="14">
    <name type="scientific">Uncultured Desulfatiglans sp</name>
    <dbReference type="NCBI Taxonomy" id="1748965"/>
    <lineage>
        <taxon>Bacteria</taxon>
        <taxon>Pseudomonadati</taxon>
        <taxon>Thermodesulfobacteriota</taxon>
        <taxon>Desulfobacteria</taxon>
        <taxon>Desulfatiglandales</taxon>
        <taxon>Desulfatiglandaceae</taxon>
        <taxon>Desulfatiglans</taxon>
        <taxon>environmental samples</taxon>
    </lineage>
</organism>
<dbReference type="GO" id="GO:0009229">
    <property type="term" value="P:thiamine diphosphate biosynthetic process"/>
    <property type="evidence" value="ECO:0007669"/>
    <property type="project" value="UniProtKB-UniRule"/>
</dbReference>
<dbReference type="GO" id="GO:0004789">
    <property type="term" value="F:thiamine-phosphate diphosphorylase activity"/>
    <property type="evidence" value="ECO:0007669"/>
    <property type="project" value="UniProtKB-UniRule"/>
</dbReference>
<evidence type="ECO:0000256" key="6">
    <source>
        <dbReference type="ARBA" id="ARBA00022977"/>
    </source>
</evidence>
<dbReference type="PANTHER" id="PTHR20857">
    <property type="entry name" value="THIAMINE-PHOSPHATE PYROPHOSPHORYLASE"/>
    <property type="match status" value="1"/>
</dbReference>
<feature type="binding site" evidence="10">
    <location>
        <position position="72"/>
    </location>
    <ligand>
        <name>4-amino-2-methyl-5-(diphosphooxymethyl)pyrimidine</name>
        <dbReference type="ChEBI" id="CHEBI:57841"/>
    </ligand>
</feature>
<evidence type="ECO:0000256" key="8">
    <source>
        <dbReference type="ARBA" id="ARBA00047851"/>
    </source>
</evidence>
<evidence type="ECO:0000256" key="4">
    <source>
        <dbReference type="ARBA" id="ARBA00022723"/>
    </source>
</evidence>
<evidence type="ECO:0000256" key="9">
    <source>
        <dbReference type="ARBA" id="ARBA00047883"/>
    </source>
</evidence>
<comment type="cofactor">
    <cofactor evidence="10">
        <name>Mg(2+)</name>
        <dbReference type="ChEBI" id="CHEBI:18420"/>
    </cofactor>
    <text evidence="10">Binds 1 Mg(2+) ion per subunit.</text>
</comment>
<dbReference type="AlphaFoldDB" id="A0A653A4U5"/>
<feature type="binding site" evidence="10">
    <location>
        <position position="92"/>
    </location>
    <ligand>
        <name>Mg(2+)</name>
        <dbReference type="ChEBI" id="CHEBI:18420"/>
    </ligand>
</feature>
<keyword evidence="6 10" id="KW-0784">Thiamine biosynthesis</keyword>
<sequence>MQIKQIDYSLYLVTDRSLARGRPTRAIVEAAVRGGVTCVQLREKACSTRTFIEEALVLRSLLHENGIPLIINDRVDVALAVEADGVHLGQTDMPLPQARAILGDKALIGISAESLDDALRAEAEGADYIGVSPIFTTPTKTDTAPALGLSGLAAIRAAVRLPLIGIGGLNLENAAEVIRHGGSGLAVVSAIVSAEDPEAAARQLRAAIERAKAQWG</sequence>
<dbReference type="GO" id="GO:0005737">
    <property type="term" value="C:cytoplasm"/>
    <property type="evidence" value="ECO:0007669"/>
    <property type="project" value="TreeGrafter"/>
</dbReference>
<dbReference type="FunFam" id="3.20.20.70:FF:000096">
    <property type="entry name" value="Thiamine-phosphate synthase"/>
    <property type="match status" value="1"/>
</dbReference>
<feature type="binding site" evidence="10">
    <location>
        <begin position="188"/>
        <end position="189"/>
    </location>
    <ligand>
        <name>2-[(2R,5Z)-2-carboxy-4-methylthiazol-5(2H)-ylidene]ethyl phosphate</name>
        <dbReference type="ChEBI" id="CHEBI:62899"/>
    </ligand>
</feature>
<evidence type="ECO:0000259" key="13">
    <source>
        <dbReference type="Pfam" id="PF02581"/>
    </source>
</evidence>
<dbReference type="InterPro" id="IPR036206">
    <property type="entry name" value="ThiamineP_synth_sf"/>
</dbReference>
<evidence type="ECO:0000256" key="12">
    <source>
        <dbReference type="RuleBase" id="RU004253"/>
    </source>
</evidence>
<evidence type="ECO:0000256" key="11">
    <source>
        <dbReference type="RuleBase" id="RU003826"/>
    </source>
</evidence>
<dbReference type="GO" id="GO:0000287">
    <property type="term" value="F:magnesium ion binding"/>
    <property type="evidence" value="ECO:0007669"/>
    <property type="project" value="UniProtKB-UniRule"/>
</dbReference>
<feature type="binding site" evidence="10">
    <location>
        <position position="140"/>
    </location>
    <ligand>
        <name>4-amino-2-methyl-5-(diphosphooxymethyl)pyrimidine</name>
        <dbReference type="ChEBI" id="CHEBI:57841"/>
    </ligand>
</feature>
<evidence type="ECO:0000256" key="10">
    <source>
        <dbReference type="HAMAP-Rule" id="MF_00097"/>
    </source>
</evidence>
<dbReference type="EC" id="2.5.1.3" evidence="10"/>
<name>A0A653A4U5_UNCDX</name>
<accession>A0A653A4U5</accession>
<comment type="similarity">
    <text evidence="10 11">Belongs to the thiamine-phosphate synthase family.</text>
</comment>
<keyword evidence="3 10" id="KW-0808">Transferase</keyword>
<dbReference type="EMBL" id="UPXX01000018">
    <property type="protein sequence ID" value="VBB43086.1"/>
    <property type="molecule type" value="Genomic_DNA"/>
</dbReference>
<dbReference type="InterPro" id="IPR022998">
    <property type="entry name" value="ThiamineP_synth_TenI"/>
</dbReference>
<comment type="pathway">
    <text evidence="2 10 12">Cofactor biosynthesis; thiamine diphosphate biosynthesis; thiamine phosphate from 4-amino-2-methyl-5-diphosphomethylpyrimidine and 4-methyl-5-(2-phosphoethyl)-thiazole: step 1/1.</text>
</comment>
<dbReference type="PANTHER" id="PTHR20857:SF15">
    <property type="entry name" value="THIAMINE-PHOSPHATE SYNTHASE"/>
    <property type="match status" value="1"/>
</dbReference>
<dbReference type="SUPFAM" id="SSF51391">
    <property type="entry name" value="Thiamin phosphate synthase"/>
    <property type="match status" value="1"/>
</dbReference>
<feature type="binding site" evidence="10">
    <location>
        <begin position="137"/>
        <end position="139"/>
    </location>
    <ligand>
        <name>2-[(2R,5Z)-2-carboxy-4-methylthiazol-5(2H)-ylidene]ethyl phosphate</name>
        <dbReference type="ChEBI" id="CHEBI:62899"/>
    </ligand>
</feature>
<feature type="binding site" evidence="10">
    <location>
        <begin position="40"/>
        <end position="44"/>
    </location>
    <ligand>
        <name>4-amino-2-methyl-5-(diphosphooxymethyl)pyrimidine</name>
        <dbReference type="ChEBI" id="CHEBI:57841"/>
    </ligand>
</feature>
<gene>
    <name evidence="10 14" type="primary">thiE</name>
    <name evidence="14" type="ORF">TRIP_B250185</name>
</gene>
<dbReference type="CDD" id="cd00564">
    <property type="entry name" value="TMP_TenI"/>
    <property type="match status" value="1"/>
</dbReference>
<evidence type="ECO:0000313" key="14">
    <source>
        <dbReference type="EMBL" id="VBB43086.1"/>
    </source>
</evidence>
<comment type="function">
    <text evidence="1 10">Condenses 4-methyl-5-(beta-hydroxyethyl)thiazole monophosphate (THZ-P) and 2-methyl-4-amino-5-hydroxymethyl pyrimidine pyrophosphate (HMP-PP) to form thiamine monophosphate (TMP).</text>
</comment>
<dbReference type="UniPathway" id="UPA00060">
    <property type="reaction ID" value="UER00141"/>
</dbReference>
<evidence type="ECO:0000256" key="5">
    <source>
        <dbReference type="ARBA" id="ARBA00022842"/>
    </source>
</evidence>
<dbReference type="NCBIfam" id="TIGR00693">
    <property type="entry name" value="thiE"/>
    <property type="match status" value="1"/>
</dbReference>
<evidence type="ECO:0000256" key="3">
    <source>
        <dbReference type="ARBA" id="ARBA00022679"/>
    </source>
</evidence>
<dbReference type="HAMAP" id="MF_00097">
    <property type="entry name" value="TMP_synthase"/>
    <property type="match status" value="1"/>
</dbReference>
<feature type="domain" description="Thiamine phosphate synthase/TenI" evidence="13">
    <location>
        <begin position="10"/>
        <end position="191"/>
    </location>
</feature>
<evidence type="ECO:0000256" key="2">
    <source>
        <dbReference type="ARBA" id="ARBA00005165"/>
    </source>
</evidence>
<protein>
    <recommendedName>
        <fullName evidence="10">Thiamine-phosphate synthase</fullName>
        <shortName evidence="10">TP synthase</shortName>
        <shortName evidence="10">TPS</shortName>
        <ecNumber evidence="10">2.5.1.3</ecNumber>
    </recommendedName>
    <alternativeName>
        <fullName evidence="10">Thiamine-phosphate pyrophosphorylase</fullName>
        <shortName evidence="10">TMP pyrophosphorylase</shortName>
        <shortName evidence="10">TMP-PPase</shortName>
    </alternativeName>
</protein>
<feature type="binding site" evidence="10">
    <location>
        <position position="168"/>
    </location>
    <ligand>
        <name>2-[(2R,5Z)-2-carboxy-4-methylthiazol-5(2H)-ylidene]ethyl phosphate</name>
        <dbReference type="ChEBI" id="CHEBI:62899"/>
    </ligand>
</feature>
<comment type="catalytic activity">
    <reaction evidence="8 10 11">
        <text>2-(2-carboxy-4-methylthiazol-5-yl)ethyl phosphate + 4-amino-2-methyl-5-(diphosphooxymethyl)pyrimidine + 2 H(+) = thiamine phosphate + CO2 + diphosphate</text>
        <dbReference type="Rhea" id="RHEA:47848"/>
        <dbReference type="ChEBI" id="CHEBI:15378"/>
        <dbReference type="ChEBI" id="CHEBI:16526"/>
        <dbReference type="ChEBI" id="CHEBI:33019"/>
        <dbReference type="ChEBI" id="CHEBI:37575"/>
        <dbReference type="ChEBI" id="CHEBI:57841"/>
        <dbReference type="ChEBI" id="CHEBI:62890"/>
        <dbReference type="EC" id="2.5.1.3"/>
    </reaction>
</comment>
<proteinExistence type="inferred from homology"/>
<dbReference type="Gene3D" id="3.20.20.70">
    <property type="entry name" value="Aldolase class I"/>
    <property type="match status" value="1"/>
</dbReference>
<comment type="catalytic activity">
    <reaction evidence="7 10 11">
        <text>4-methyl-5-(2-phosphooxyethyl)-thiazole + 4-amino-2-methyl-5-(diphosphooxymethyl)pyrimidine + H(+) = thiamine phosphate + diphosphate</text>
        <dbReference type="Rhea" id="RHEA:22328"/>
        <dbReference type="ChEBI" id="CHEBI:15378"/>
        <dbReference type="ChEBI" id="CHEBI:33019"/>
        <dbReference type="ChEBI" id="CHEBI:37575"/>
        <dbReference type="ChEBI" id="CHEBI:57841"/>
        <dbReference type="ChEBI" id="CHEBI:58296"/>
        <dbReference type="EC" id="2.5.1.3"/>
    </reaction>
</comment>
<dbReference type="InterPro" id="IPR034291">
    <property type="entry name" value="TMP_synthase"/>
</dbReference>
<reference evidence="14" key="1">
    <citation type="submission" date="2018-07" db="EMBL/GenBank/DDBJ databases">
        <authorList>
            <consortium name="Genoscope - CEA"/>
            <person name="William W."/>
        </authorList>
    </citation>
    <scope>NUCLEOTIDE SEQUENCE</scope>
    <source>
        <strain evidence="14">IK1</strain>
    </source>
</reference>
<dbReference type="GO" id="GO:0009228">
    <property type="term" value="P:thiamine biosynthetic process"/>
    <property type="evidence" value="ECO:0007669"/>
    <property type="project" value="UniProtKB-KW"/>
</dbReference>
<feature type="binding site" evidence="10">
    <location>
        <position position="73"/>
    </location>
    <ligand>
        <name>Mg(2+)</name>
        <dbReference type="ChEBI" id="CHEBI:18420"/>
    </ligand>
</feature>
<keyword evidence="4 10" id="KW-0479">Metal-binding</keyword>
<dbReference type="Pfam" id="PF02581">
    <property type="entry name" value="TMP-TENI"/>
    <property type="match status" value="1"/>
</dbReference>
<comment type="catalytic activity">
    <reaction evidence="9 10 11">
        <text>2-[(2R,5Z)-2-carboxy-4-methylthiazol-5(2H)-ylidene]ethyl phosphate + 4-amino-2-methyl-5-(diphosphooxymethyl)pyrimidine + 2 H(+) = thiamine phosphate + CO2 + diphosphate</text>
        <dbReference type="Rhea" id="RHEA:47844"/>
        <dbReference type="ChEBI" id="CHEBI:15378"/>
        <dbReference type="ChEBI" id="CHEBI:16526"/>
        <dbReference type="ChEBI" id="CHEBI:33019"/>
        <dbReference type="ChEBI" id="CHEBI:37575"/>
        <dbReference type="ChEBI" id="CHEBI:57841"/>
        <dbReference type="ChEBI" id="CHEBI:62899"/>
        <dbReference type="EC" id="2.5.1.3"/>
    </reaction>
</comment>
<dbReference type="InterPro" id="IPR013785">
    <property type="entry name" value="Aldolase_TIM"/>
</dbReference>
<evidence type="ECO:0000256" key="1">
    <source>
        <dbReference type="ARBA" id="ARBA00003814"/>
    </source>
</evidence>
<feature type="binding site" evidence="10">
    <location>
        <position position="111"/>
    </location>
    <ligand>
        <name>4-amino-2-methyl-5-(diphosphooxymethyl)pyrimidine</name>
        <dbReference type="ChEBI" id="CHEBI:57841"/>
    </ligand>
</feature>
<keyword evidence="5 10" id="KW-0460">Magnesium</keyword>
<evidence type="ECO:0000256" key="7">
    <source>
        <dbReference type="ARBA" id="ARBA00047334"/>
    </source>
</evidence>